<feature type="non-terminal residue" evidence="2">
    <location>
        <position position="1"/>
    </location>
</feature>
<keyword evidence="3" id="KW-1185">Reference proteome</keyword>
<name>A0AAV2QIT5_MEGNR</name>
<evidence type="ECO:0000256" key="1">
    <source>
        <dbReference type="SAM" id="Phobius"/>
    </source>
</evidence>
<dbReference type="InterPro" id="IPR006028">
    <property type="entry name" value="GABAA/Glycine_rcpt"/>
</dbReference>
<feature type="transmembrane region" description="Helical" evidence="1">
    <location>
        <begin position="47"/>
        <end position="69"/>
    </location>
</feature>
<proteinExistence type="predicted"/>
<protein>
    <submittedName>
        <fullName evidence="2">Uncharacterized protein</fullName>
    </submittedName>
</protein>
<dbReference type="EMBL" id="CAXKWB010007486">
    <property type="protein sequence ID" value="CAL4087398.1"/>
    <property type="molecule type" value="Genomic_DNA"/>
</dbReference>
<dbReference type="GO" id="GO:0016020">
    <property type="term" value="C:membrane"/>
    <property type="evidence" value="ECO:0007669"/>
    <property type="project" value="InterPro"/>
</dbReference>
<dbReference type="InterPro" id="IPR036719">
    <property type="entry name" value="Neuro-gated_channel_TM_sf"/>
</dbReference>
<dbReference type="InterPro" id="IPR038050">
    <property type="entry name" value="Neuro_actylchol_rec"/>
</dbReference>
<comment type="caution">
    <text evidence="2">The sequence shown here is derived from an EMBL/GenBank/DDBJ whole genome shotgun (WGS) entry which is preliminary data.</text>
</comment>
<organism evidence="2 3">
    <name type="scientific">Meganyctiphanes norvegica</name>
    <name type="common">Northern krill</name>
    <name type="synonym">Thysanopoda norvegica</name>
    <dbReference type="NCBI Taxonomy" id="48144"/>
    <lineage>
        <taxon>Eukaryota</taxon>
        <taxon>Metazoa</taxon>
        <taxon>Ecdysozoa</taxon>
        <taxon>Arthropoda</taxon>
        <taxon>Crustacea</taxon>
        <taxon>Multicrustacea</taxon>
        <taxon>Malacostraca</taxon>
        <taxon>Eumalacostraca</taxon>
        <taxon>Eucarida</taxon>
        <taxon>Euphausiacea</taxon>
        <taxon>Euphausiidae</taxon>
        <taxon>Meganyctiphanes</taxon>
    </lineage>
</organism>
<sequence length="115" mass="13638">GTLYVETSLVQVRLIVSLTTLLVMYTLFSNTIQLLPITSYVKMVDVWFLFCISILFIIIIFHYTTSYIFHDRDKVKLFHSYTINLNAVIIRVRYLVPIIFFIMVLLIIFIYMTKI</sequence>
<dbReference type="SUPFAM" id="SSF90112">
    <property type="entry name" value="Neurotransmitter-gated ion-channel transmembrane pore"/>
    <property type="match status" value="1"/>
</dbReference>
<keyword evidence="1" id="KW-0812">Transmembrane</keyword>
<feature type="transmembrane region" description="Helical" evidence="1">
    <location>
        <begin position="89"/>
        <end position="112"/>
    </location>
</feature>
<dbReference type="AlphaFoldDB" id="A0AAV2QIT5"/>
<evidence type="ECO:0000313" key="3">
    <source>
        <dbReference type="Proteomes" id="UP001497623"/>
    </source>
</evidence>
<feature type="transmembrane region" description="Helical" evidence="1">
    <location>
        <begin position="12"/>
        <end position="35"/>
    </location>
</feature>
<dbReference type="Proteomes" id="UP001497623">
    <property type="component" value="Unassembled WGS sequence"/>
</dbReference>
<evidence type="ECO:0000313" key="2">
    <source>
        <dbReference type="EMBL" id="CAL4087398.1"/>
    </source>
</evidence>
<reference evidence="2 3" key="1">
    <citation type="submission" date="2024-05" db="EMBL/GenBank/DDBJ databases">
        <authorList>
            <person name="Wallberg A."/>
        </authorList>
    </citation>
    <scope>NUCLEOTIDE SEQUENCE [LARGE SCALE GENOMIC DNA]</scope>
</reference>
<dbReference type="PRINTS" id="PR00253">
    <property type="entry name" value="GABAARECEPTR"/>
</dbReference>
<keyword evidence="1" id="KW-1133">Transmembrane helix</keyword>
<dbReference type="GO" id="GO:0005216">
    <property type="term" value="F:monoatomic ion channel activity"/>
    <property type="evidence" value="ECO:0007669"/>
    <property type="project" value="InterPro"/>
</dbReference>
<keyword evidence="1" id="KW-0472">Membrane</keyword>
<dbReference type="Gene3D" id="1.20.58.390">
    <property type="entry name" value="Neurotransmitter-gated ion-channel transmembrane domain"/>
    <property type="match status" value="1"/>
</dbReference>
<dbReference type="GO" id="GO:0004888">
    <property type="term" value="F:transmembrane signaling receptor activity"/>
    <property type="evidence" value="ECO:0007669"/>
    <property type="project" value="InterPro"/>
</dbReference>
<gene>
    <name evidence="2" type="ORF">MNOR_LOCUS13217</name>
</gene>
<accession>A0AAV2QIT5</accession>